<dbReference type="EMBL" id="CZVV01000075">
    <property type="protein sequence ID" value="CUT02805.1"/>
    <property type="molecule type" value="Genomic_DNA"/>
</dbReference>
<dbReference type="Proteomes" id="UP000243105">
    <property type="component" value="Unassembled WGS sequence"/>
</dbReference>
<comment type="caution">
    <text evidence="1">The sequence shown here is derived from an EMBL/GenBank/DDBJ whole genome shotgun (WGS) entry which is preliminary data.</text>
</comment>
<proteinExistence type="predicted"/>
<evidence type="ECO:0000313" key="1">
    <source>
        <dbReference type="EMBL" id="CUT02805.1"/>
    </source>
</evidence>
<gene>
    <name evidence="1" type="ORF">JGI25_01126</name>
</gene>
<dbReference type="RefSeq" id="WP_072212478.1">
    <property type="nucleotide sequence ID" value="NZ_CZVV01000075.1"/>
</dbReference>
<accession>A0A916PET5</accession>
<protein>
    <submittedName>
        <fullName evidence="1">Uncharacterized protein</fullName>
    </submittedName>
</protein>
<dbReference type="AlphaFoldDB" id="A0A916PET5"/>
<sequence>MKLPKQIERFCEYCGGKQKFKFRGNFEAEPDTKFWYVCQKCKHVVLVPVDELNIQQNSNAQENYRIYSSEETYEVGELIYHTEWQDYGRVKKKEVSSSGYSIIVVEFEKLGQKKLIENFKQ</sequence>
<evidence type="ECO:0000313" key="2">
    <source>
        <dbReference type="Proteomes" id="UP000243105"/>
    </source>
</evidence>
<name>A0A916PET5_KRYT1</name>
<reference evidence="1 2" key="1">
    <citation type="submission" date="2015-11" db="EMBL/GenBank/DDBJ databases">
        <authorList>
            <person name="Varghese N."/>
        </authorList>
    </citation>
    <scope>NUCLEOTIDE SEQUENCE [LARGE SCALE GENOMIC DNA]</scope>
    <source>
        <strain evidence="1 2">JGI-25</strain>
    </source>
</reference>
<organism evidence="1 2">
    <name type="scientific">Kryptobacter tengchongensis</name>
    <dbReference type="NCBI Taxonomy" id="1643429"/>
    <lineage>
        <taxon>Bacteria</taxon>
        <taxon>Pseudomonadati</taxon>
        <taxon>Candidatus Kryptoniota</taxon>
        <taxon>Candidatus Kryptobacter</taxon>
    </lineage>
</organism>